<protein>
    <submittedName>
        <fullName evidence="2">Uncharacterized protein</fullName>
    </submittedName>
</protein>
<dbReference type="EMBL" id="CP021354">
    <property type="protein sequence ID" value="AWK72354.1"/>
    <property type="molecule type" value="Genomic_DNA"/>
</dbReference>
<organism evidence="2 4">
    <name type="scientific">Rhodococcus oxybenzonivorans</name>
    <dbReference type="NCBI Taxonomy" id="1990687"/>
    <lineage>
        <taxon>Bacteria</taxon>
        <taxon>Bacillati</taxon>
        <taxon>Actinomycetota</taxon>
        <taxon>Actinomycetes</taxon>
        <taxon>Mycobacteriales</taxon>
        <taxon>Nocardiaceae</taxon>
        <taxon>Rhodococcus</taxon>
    </lineage>
</organism>
<evidence type="ECO:0000256" key="1">
    <source>
        <dbReference type="SAM" id="MobiDB-lite"/>
    </source>
</evidence>
<dbReference type="KEGG" id="roz:CBI38_12975"/>
<feature type="region of interest" description="Disordered" evidence="1">
    <location>
        <begin position="51"/>
        <end position="73"/>
    </location>
</feature>
<dbReference type="Proteomes" id="UP001185863">
    <property type="component" value="Unassembled WGS sequence"/>
</dbReference>
<name>A0A2S2BUW3_9NOCA</name>
<dbReference type="OrthoDB" id="4569028at2"/>
<proteinExistence type="predicted"/>
<sequence>MREQRLQPGRHRLGTAGGVHCLEIPAVASALAEHRRTWLTAMISQGKHSFASMRKRSEGQASSSSYWIPVTAN</sequence>
<evidence type="ECO:0000313" key="3">
    <source>
        <dbReference type="EMBL" id="MDV7263162.1"/>
    </source>
</evidence>
<reference evidence="3" key="2">
    <citation type="submission" date="2023-10" db="EMBL/GenBank/DDBJ databases">
        <title>Development of a sustainable strategy for remediation of hydrocarbon-contaminated territories based on the waste exchange concept.</title>
        <authorList>
            <person name="Krivoruchko A."/>
        </authorList>
    </citation>
    <scope>NUCLEOTIDE SEQUENCE</scope>
    <source>
        <strain evidence="3">IEGM 68</strain>
    </source>
</reference>
<keyword evidence="4" id="KW-1185">Reference proteome</keyword>
<feature type="compositionally biased region" description="Polar residues" evidence="1">
    <location>
        <begin position="59"/>
        <end position="73"/>
    </location>
</feature>
<evidence type="ECO:0000313" key="2">
    <source>
        <dbReference type="EMBL" id="AWK72354.1"/>
    </source>
</evidence>
<gene>
    <name evidence="2" type="ORF">CBI38_12975</name>
    <name evidence="3" type="ORF">R4315_01130</name>
</gene>
<dbReference type="RefSeq" id="WP_109329413.1">
    <property type="nucleotide sequence ID" value="NZ_CP021354.1"/>
</dbReference>
<dbReference type="EMBL" id="JAWLUP010000001">
    <property type="protein sequence ID" value="MDV7263162.1"/>
    <property type="molecule type" value="Genomic_DNA"/>
</dbReference>
<accession>A0A2S2BUW3</accession>
<reference evidence="2 4" key="1">
    <citation type="submission" date="2017-05" db="EMBL/GenBank/DDBJ databases">
        <title>Isolation of Rhodococcus sp. S2-17 biodegrading of BP-3.</title>
        <authorList>
            <person name="Lee Y."/>
            <person name="Kim K.H."/>
            <person name="Chun B.H."/>
            <person name="Jung H.S."/>
            <person name="Jeon C.O."/>
        </authorList>
    </citation>
    <scope>NUCLEOTIDE SEQUENCE [LARGE SCALE GENOMIC DNA]</scope>
    <source>
        <strain evidence="2 4">S2-17</strain>
    </source>
</reference>
<dbReference type="AlphaFoldDB" id="A0A2S2BUW3"/>
<dbReference type="Proteomes" id="UP000245711">
    <property type="component" value="Chromosome"/>
</dbReference>
<evidence type="ECO:0000313" key="4">
    <source>
        <dbReference type="Proteomes" id="UP000245711"/>
    </source>
</evidence>